<keyword evidence="2" id="KW-1185">Reference proteome</keyword>
<sequence>MTPEQTNALTLIYYYLRQEAADDYETYEHATIKKDGNVEMIEISREQHLEEAMKWAVQEIEKQFKLVPEPNKPTIERN</sequence>
<proteinExistence type="predicted"/>
<evidence type="ECO:0000313" key="1">
    <source>
        <dbReference type="EMBL" id="AAX91319.1"/>
    </source>
</evidence>
<dbReference type="EMBL" id="AY954958">
    <property type="protein sequence ID" value="AAX91319.1"/>
    <property type="molecule type" value="Genomic_DNA"/>
</dbReference>
<dbReference type="KEGG" id="vg:5133154"/>
<organism evidence="1 2">
    <name type="scientific">Staphylococcus phage 37</name>
    <dbReference type="NCBI Taxonomy" id="2936813"/>
    <lineage>
        <taxon>Viruses</taxon>
        <taxon>Duplodnaviria</taxon>
        <taxon>Heunggongvirae</taxon>
        <taxon>Uroviricota</taxon>
        <taxon>Caudoviricetes</taxon>
        <taxon>Azeredovirinae</taxon>
        <taxon>Phietavirus</taxon>
        <taxon>Phietavirus pv37</taxon>
    </lineage>
</organism>
<name>Q4ZCA9_9CAUD</name>
<dbReference type="RefSeq" id="YP_240117.1">
    <property type="nucleotide sequence ID" value="NC_007055.1"/>
</dbReference>
<dbReference type="GeneID" id="5133154"/>
<dbReference type="Pfam" id="PF23767">
    <property type="entry name" value="TscA"/>
    <property type="match status" value="1"/>
</dbReference>
<reference evidence="1 2" key="1">
    <citation type="journal article" date="2005" name="Proc. Natl. Acad. Sci. U.S.A.">
        <title>The complete genomes and proteomes of 27 Staphylococcus aureus bacteriophages.</title>
        <authorList>
            <person name="Kwan T."/>
            <person name="Liu J."/>
            <person name="Dubow M."/>
            <person name="Gros P."/>
            <person name="Pelletier J."/>
        </authorList>
    </citation>
    <scope>NUCLEOTIDE SEQUENCE</scope>
</reference>
<dbReference type="Proteomes" id="UP000000987">
    <property type="component" value="Segment"/>
</dbReference>
<dbReference type="InterPro" id="IPR055590">
    <property type="entry name" value="TscA"/>
</dbReference>
<protein>
    <submittedName>
        <fullName evidence="1">ORF066</fullName>
    </submittedName>
</protein>
<accession>Q4ZCA9</accession>
<evidence type="ECO:0000313" key="2">
    <source>
        <dbReference type="Proteomes" id="UP000000987"/>
    </source>
</evidence>